<keyword evidence="3" id="KW-1185">Reference proteome</keyword>
<evidence type="ECO:0000313" key="2">
    <source>
        <dbReference type="EMBL" id="RKD94100.1"/>
    </source>
</evidence>
<comment type="caution">
    <text evidence="2">The sequence shown here is derived from an EMBL/GenBank/DDBJ whole genome shotgun (WGS) entry which is preliminary data.</text>
</comment>
<sequence>MKKLITGLLILFFGIQVNAQIKTNKSGTMMGQAYYKLKCKSVEGFVNYDIANLVFTSGDEESACAFKLVEIPHDDKSLTKQTYTYKSDKVKANKINLQKKVLSGSSGLVIDKDGYLKIRIAADADLPNASLIYVEVCEDGEHVRFYDAKRKAQLNDAGTLDHYKLTDIKYLTLVETPEGKRITFKNKPEGDKSMWKLFRVQ</sequence>
<feature type="signal peptide" evidence="1">
    <location>
        <begin position="1"/>
        <end position="19"/>
    </location>
</feature>
<evidence type="ECO:0000313" key="3">
    <source>
        <dbReference type="Proteomes" id="UP000284531"/>
    </source>
</evidence>
<dbReference type="Proteomes" id="UP000284531">
    <property type="component" value="Unassembled WGS sequence"/>
</dbReference>
<name>A0A419WF34_9BACT</name>
<dbReference type="OrthoDB" id="9822964at2"/>
<gene>
    <name evidence="2" type="ORF">BXY64_4263</name>
</gene>
<evidence type="ECO:0000256" key="1">
    <source>
        <dbReference type="SAM" id="SignalP"/>
    </source>
</evidence>
<protein>
    <recommendedName>
        <fullName evidence="4">NlpE-like protein</fullName>
    </recommendedName>
</protein>
<proteinExistence type="predicted"/>
<organism evidence="2 3">
    <name type="scientific">Marinifilum flexuosum</name>
    <dbReference type="NCBI Taxonomy" id="1117708"/>
    <lineage>
        <taxon>Bacteria</taxon>
        <taxon>Pseudomonadati</taxon>
        <taxon>Bacteroidota</taxon>
        <taxon>Bacteroidia</taxon>
        <taxon>Marinilabiliales</taxon>
        <taxon>Marinifilaceae</taxon>
    </lineage>
</organism>
<accession>A0A419WF34</accession>
<feature type="chain" id="PRO_5019492745" description="NlpE-like protein" evidence="1">
    <location>
        <begin position="20"/>
        <end position="201"/>
    </location>
</feature>
<dbReference type="AlphaFoldDB" id="A0A419WF34"/>
<evidence type="ECO:0008006" key="4">
    <source>
        <dbReference type="Google" id="ProtNLM"/>
    </source>
</evidence>
<dbReference type="EMBL" id="RAPQ01000015">
    <property type="protein sequence ID" value="RKD94100.1"/>
    <property type="molecule type" value="Genomic_DNA"/>
</dbReference>
<keyword evidence="1" id="KW-0732">Signal</keyword>
<dbReference type="RefSeq" id="WP_147376070.1">
    <property type="nucleotide sequence ID" value="NZ_RAPQ01000015.1"/>
</dbReference>
<reference evidence="2 3" key="1">
    <citation type="submission" date="2018-09" db="EMBL/GenBank/DDBJ databases">
        <title>Genomic Encyclopedia of Archaeal and Bacterial Type Strains, Phase II (KMG-II): from individual species to whole genera.</title>
        <authorList>
            <person name="Goeker M."/>
        </authorList>
    </citation>
    <scope>NUCLEOTIDE SEQUENCE [LARGE SCALE GENOMIC DNA]</scope>
    <source>
        <strain evidence="2 3">DSM 21950</strain>
    </source>
</reference>